<dbReference type="NCBIfam" id="TIGR04309">
    <property type="entry name" value="amanitin"/>
    <property type="match status" value="1"/>
</dbReference>
<evidence type="ECO:0000256" key="2">
    <source>
        <dbReference type="ARBA" id="ARBA00022656"/>
    </source>
</evidence>
<organism evidence="3">
    <name type="scientific">Amanita virosa</name>
    <name type="common">European destroying angel</name>
    <name type="synonym">Agaricus virosa</name>
    <dbReference type="NCBI Taxonomy" id="78357"/>
    <lineage>
        <taxon>Eukaryota</taxon>
        <taxon>Fungi</taxon>
        <taxon>Dikarya</taxon>
        <taxon>Basidiomycota</taxon>
        <taxon>Agaricomycotina</taxon>
        <taxon>Agaricomycetes</taxon>
        <taxon>Agaricomycetidae</taxon>
        <taxon>Agaricales</taxon>
        <taxon>Pluteineae</taxon>
        <taxon>Amanitaceae</taxon>
        <taxon>Amanita</taxon>
    </lineage>
</organism>
<dbReference type="AlphaFoldDB" id="A0A6G9EN34"/>
<proteinExistence type="inferred from homology"/>
<comment type="similarity">
    <text evidence="1">Belongs to the MSDIN fungal toxin family.</text>
</comment>
<sequence>MSDINATRLPFYFQPGFPWSVGDDVNPTLTRGESLC</sequence>
<accession>A0A6G9EN34</accession>
<dbReference type="InterPro" id="IPR027582">
    <property type="entry name" value="Amanitin/phalloidin"/>
</dbReference>
<reference evidence="3" key="1">
    <citation type="submission" date="2019-08" db="EMBL/GenBank/DDBJ databases">
        <title>Diversity of MSDIN family members in amanitin-producing mushrooms and phylogeny of the toxin and the prolyl oligopeptidase genes.</title>
        <authorList>
            <person name="He Z.M."/>
        </authorList>
    </citation>
    <scope>NUCLEOTIDE SEQUENCE</scope>
</reference>
<name>A0A6G9EN34_AMAVR</name>
<protein>
    <submittedName>
        <fullName evidence="3">Cyclopeptide FYFQPGFP</fullName>
    </submittedName>
</protein>
<evidence type="ECO:0000313" key="3">
    <source>
        <dbReference type="EMBL" id="QIP67839.1"/>
    </source>
</evidence>
<evidence type="ECO:0000256" key="1">
    <source>
        <dbReference type="ARBA" id="ARBA00010534"/>
    </source>
</evidence>
<dbReference type="GO" id="GO:0090729">
    <property type="term" value="F:toxin activity"/>
    <property type="evidence" value="ECO:0007669"/>
    <property type="project" value="UniProtKB-KW"/>
</dbReference>
<dbReference type="EMBL" id="MN318195">
    <property type="protein sequence ID" value="QIP67839.1"/>
    <property type="molecule type" value="Genomic_DNA"/>
</dbReference>
<keyword evidence="2" id="KW-0800">Toxin</keyword>